<protein>
    <submittedName>
        <fullName evidence="3">DUF222 domain-containing protein</fullName>
    </submittedName>
</protein>
<evidence type="ECO:0000259" key="2">
    <source>
        <dbReference type="SMART" id="SM00507"/>
    </source>
</evidence>
<sequence length="736" mass="78749">MIDIVELLRTVSADAARLADAPRRESIDDFVQLVGDTQRLVSMVQAVQTVAIANVSAIEDVVDPGTGEVVEQFRGYGHHRMDAAALVSDELGVTARGAETRVGVAAQLAGRYPCVLEAMGQGRIDPYRASIIEHELADAPDNAVEAVLAKIEPHLGKETGGRLRQRVRRVLGQVAAEFLRQKAAQARKERSLQRWPGDGPGVDTWVASLPVEQSQKAWSAIDSLAREYVRAGHNTCIEQARADAMLAFIDGNTRAEYVIQVAVPESRLNGALASVTEPFARQPQGPPKTRQAPLTGTSGAHANERVRSSDASPVATGAEGAAVDTADLDAWVRQVLRDNGIGKHCTATGPPALTGPPTRTIPEDWGVDGEGKGKGRKRKKLRAADPSAPATAGGRPVALPALAPRRVRIDILPCDESTGAYTSTPVSSWTITPTGQDKTRGGDHATARAATSRNGNASSTGKADRAGPTGNARSTGNADRTRSTGSTRVAGRSGNAGSEGNSGSTGNARLTGSSGVASIEAAFADAVVRRCAVPEPVVIGYRPTEAMIRTVKSRDGHCRFPGCTVAATFCDLDHVSPWREGSTLTRVSNLICLCRRHHRTKQLRRWSVRMLPGAIVEWTDPTGRTRTTHPVNHLNPDPQPWLDDDGQPIADDTGAATDRPVELPSLLDEQLEYLTDHRECFGPQHRNICDEYGKPIGQLITPGSLWTVDLTDDYASHLASHHSTRHRPNADDPPPF</sequence>
<dbReference type="InterPro" id="IPR003870">
    <property type="entry name" value="DUF222"/>
</dbReference>
<name>A0A849HEG0_9MICO</name>
<feature type="compositionally biased region" description="Polar residues" evidence="1">
    <location>
        <begin position="449"/>
        <end position="461"/>
    </location>
</feature>
<gene>
    <name evidence="3" type="ORF">HJG52_03160</name>
</gene>
<feature type="compositionally biased region" description="Polar residues" evidence="1">
    <location>
        <begin position="419"/>
        <end position="436"/>
    </location>
</feature>
<dbReference type="RefSeq" id="WP_171242081.1">
    <property type="nucleotide sequence ID" value="NZ_JABEPQ010000001.1"/>
</dbReference>
<dbReference type="EMBL" id="JABEPQ010000001">
    <property type="protein sequence ID" value="NNM45004.1"/>
    <property type="molecule type" value="Genomic_DNA"/>
</dbReference>
<feature type="domain" description="HNH nuclease" evidence="2">
    <location>
        <begin position="546"/>
        <end position="599"/>
    </location>
</feature>
<dbReference type="AlphaFoldDB" id="A0A849HEG0"/>
<feature type="compositionally biased region" description="Basic and acidic residues" evidence="1">
    <location>
        <begin position="437"/>
        <end position="446"/>
    </location>
</feature>
<evidence type="ECO:0000313" key="4">
    <source>
        <dbReference type="Proteomes" id="UP000588586"/>
    </source>
</evidence>
<comment type="caution">
    <text evidence="3">The sequence shown here is derived from an EMBL/GenBank/DDBJ whole genome shotgun (WGS) entry which is preliminary data.</text>
</comment>
<feature type="region of interest" description="Disordered" evidence="1">
    <location>
        <begin position="278"/>
        <end position="315"/>
    </location>
</feature>
<organism evidence="3 4">
    <name type="scientific">Knoellia koreensis</name>
    <dbReference type="NCBI Taxonomy" id="2730921"/>
    <lineage>
        <taxon>Bacteria</taxon>
        <taxon>Bacillati</taxon>
        <taxon>Actinomycetota</taxon>
        <taxon>Actinomycetes</taxon>
        <taxon>Micrococcales</taxon>
        <taxon>Intrasporangiaceae</taxon>
        <taxon>Knoellia</taxon>
    </lineage>
</organism>
<accession>A0A849HEG0</accession>
<feature type="compositionally biased region" description="Low complexity" evidence="1">
    <location>
        <begin position="346"/>
        <end position="358"/>
    </location>
</feature>
<dbReference type="InterPro" id="IPR003615">
    <property type="entry name" value="HNH_nuc"/>
</dbReference>
<dbReference type="Pfam" id="PF02720">
    <property type="entry name" value="DUF222"/>
    <property type="match status" value="1"/>
</dbReference>
<reference evidence="3 4" key="1">
    <citation type="submission" date="2020-04" db="EMBL/GenBank/DDBJ databases">
        <title>Knoellia sp. isolate from air conditioner.</title>
        <authorList>
            <person name="Chea S."/>
            <person name="Kim D.-U."/>
        </authorList>
    </citation>
    <scope>NUCLEOTIDE SEQUENCE [LARGE SCALE GENOMIC DNA]</scope>
    <source>
        <strain evidence="3 4">DB2414S</strain>
    </source>
</reference>
<dbReference type="SMART" id="SM00507">
    <property type="entry name" value="HNHc"/>
    <property type="match status" value="1"/>
</dbReference>
<evidence type="ECO:0000313" key="3">
    <source>
        <dbReference type="EMBL" id="NNM45004.1"/>
    </source>
</evidence>
<feature type="region of interest" description="Disordered" evidence="1">
    <location>
        <begin position="342"/>
        <end position="397"/>
    </location>
</feature>
<feature type="compositionally biased region" description="Low complexity" evidence="1">
    <location>
        <begin position="490"/>
        <end position="508"/>
    </location>
</feature>
<keyword evidence="4" id="KW-1185">Reference proteome</keyword>
<evidence type="ECO:0000256" key="1">
    <source>
        <dbReference type="SAM" id="MobiDB-lite"/>
    </source>
</evidence>
<feature type="compositionally biased region" description="Polar residues" evidence="1">
    <location>
        <begin position="471"/>
        <end position="487"/>
    </location>
</feature>
<dbReference type="Proteomes" id="UP000588586">
    <property type="component" value="Unassembled WGS sequence"/>
</dbReference>
<dbReference type="CDD" id="cd00085">
    <property type="entry name" value="HNHc"/>
    <property type="match status" value="1"/>
</dbReference>
<proteinExistence type="predicted"/>
<feature type="region of interest" description="Disordered" evidence="1">
    <location>
        <begin position="416"/>
        <end position="509"/>
    </location>
</feature>
<dbReference type="Gene3D" id="1.10.30.50">
    <property type="match status" value="1"/>
</dbReference>